<feature type="compositionally biased region" description="Low complexity" evidence="1">
    <location>
        <begin position="37"/>
        <end position="52"/>
    </location>
</feature>
<name>A0A6J4NC26_9ACTN</name>
<proteinExistence type="predicted"/>
<dbReference type="EC" id="5.1.3.3" evidence="2"/>
<feature type="region of interest" description="Disordered" evidence="1">
    <location>
        <begin position="1"/>
        <end position="52"/>
    </location>
</feature>
<evidence type="ECO:0000313" key="2">
    <source>
        <dbReference type="EMBL" id="CAA9378642.1"/>
    </source>
</evidence>
<gene>
    <name evidence="2" type="ORF">AVDCRST_MAG06-766</name>
</gene>
<dbReference type="EMBL" id="CADCUP010000048">
    <property type="protein sequence ID" value="CAA9378642.1"/>
    <property type="molecule type" value="Genomic_DNA"/>
</dbReference>
<dbReference type="GO" id="GO:0004034">
    <property type="term" value="F:aldose 1-epimerase activity"/>
    <property type="evidence" value="ECO:0007669"/>
    <property type="project" value="UniProtKB-EC"/>
</dbReference>
<feature type="non-terminal residue" evidence="2">
    <location>
        <position position="1"/>
    </location>
</feature>
<dbReference type="AlphaFoldDB" id="A0A6J4NC26"/>
<feature type="compositionally biased region" description="Basic residues" evidence="1">
    <location>
        <begin position="22"/>
        <end position="36"/>
    </location>
</feature>
<evidence type="ECO:0000256" key="1">
    <source>
        <dbReference type="SAM" id="MobiDB-lite"/>
    </source>
</evidence>
<feature type="non-terminal residue" evidence="2">
    <location>
        <position position="52"/>
    </location>
</feature>
<sequence length="52" mass="5708">WARPDAATGSVTASRWRPSTSRTRRTSRRSPRRCCNRVRSTGPRPSGGSPPA</sequence>
<keyword evidence="2" id="KW-0413">Isomerase</keyword>
<protein>
    <submittedName>
        <fullName evidence="2">Aldose 1-epimerase</fullName>
        <ecNumber evidence="2">5.1.3.3</ecNumber>
    </submittedName>
</protein>
<accession>A0A6J4NC26</accession>
<reference evidence="2" key="1">
    <citation type="submission" date="2020-02" db="EMBL/GenBank/DDBJ databases">
        <authorList>
            <person name="Meier V. D."/>
        </authorList>
    </citation>
    <scope>NUCLEOTIDE SEQUENCE</scope>
    <source>
        <strain evidence="2">AVDCRST_MAG06</strain>
    </source>
</reference>
<organism evidence="2">
    <name type="scientific">uncultured Nocardioides sp</name>
    <dbReference type="NCBI Taxonomy" id="198441"/>
    <lineage>
        <taxon>Bacteria</taxon>
        <taxon>Bacillati</taxon>
        <taxon>Actinomycetota</taxon>
        <taxon>Actinomycetes</taxon>
        <taxon>Propionibacteriales</taxon>
        <taxon>Nocardioidaceae</taxon>
        <taxon>Nocardioides</taxon>
        <taxon>environmental samples</taxon>
    </lineage>
</organism>